<name>A0A517TTX8_9BACT</name>
<evidence type="ECO:0000313" key="3">
    <source>
        <dbReference type="EMBL" id="QDT71824.1"/>
    </source>
</evidence>
<dbReference type="InterPro" id="IPR008207">
    <property type="entry name" value="Sig_transdc_His_kin_Hpt_dom"/>
</dbReference>
<dbReference type="EMBL" id="CP036339">
    <property type="protein sequence ID" value="QDT71824.1"/>
    <property type="molecule type" value="Genomic_DNA"/>
</dbReference>
<dbReference type="SUPFAM" id="SSF47226">
    <property type="entry name" value="Histidine-containing phosphotransfer domain, HPT domain"/>
    <property type="match status" value="1"/>
</dbReference>
<dbReference type="Gene3D" id="1.20.120.160">
    <property type="entry name" value="HPT domain"/>
    <property type="match status" value="1"/>
</dbReference>
<accession>A0A517TTX8</accession>
<protein>
    <submittedName>
        <fullName evidence="3">Hpt domain protein</fullName>
    </submittedName>
</protein>
<gene>
    <name evidence="3" type="ORF">I41_09850</name>
</gene>
<evidence type="ECO:0000256" key="1">
    <source>
        <dbReference type="PROSITE-ProRule" id="PRU00110"/>
    </source>
</evidence>
<sequence length="131" mass="14305">MTTNQFNALAKVINVDDLMERCMGNLDFVEKILTIFQTRCAADLAELEAAIEAVDLPRVQQIAHRLKGACANAGANNLSERASELWTAANKGFTDVLAGRCAQFRQEWNECTAILLGDEVSVSQEAMAASR</sequence>
<keyword evidence="4" id="KW-1185">Reference proteome</keyword>
<feature type="domain" description="HPt" evidence="2">
    <location>
        <begin position="25"/>
        <end position="130"/>
    </location>
</feature>
<dbReference type="RefSeq" id="WP_168206694.1">
    <property type="nucleotide sequence ID" value="NZ_CP036339.1"/>
</dbReference>
<dbReference type="GO" id="GO:0004672">
    <property type="term" value="F:protein kinase activity"/>
    <property type="evidence" value="ECO:0007669"/>
    <property type="project" value="UniProtKB-ARBA"/>
</dbReference>
<dbReference type="Proteomes" id="UP000317909">
    <property type="component" value="Chromosome"/>
</dbReference>
<dbReference type="Pfam" id="PF01627">
    <property type="entry name" value="Hpt"/>
    <property type="match status" value="1"/>
</dbReference>
<proteinExistence type="predicted"/>
<dbReference type="KEGG" id="llh:I41_09850"/>
<organism evidence="3 4">
    <name type="scientific">Lacipirellula limnantheis</name>
    <dbReference type="NCBI Taxonomy" id="2528024"/>
    <lineage>
        <taxon>Bacteria</taxon>
        <taxon>Pseudomonadati</taxon>
        <taxon>Planctomycetota</taxon>
        <taxon>Planctomycetia</taxon>
        <taxon>Pirellulales</taxon>
        <taxon>Lacipirellulaceae</taxon>
        <taxon>Lacipirellula</taxon>
    </lineage>
</organism>
<dbReference type="GO" id="GO:0000160">
    <property type="term" value="P:phosphorelay signal transduction system"/>
    <property type="evidence" value="ECO:0007669"/>
    <property type="project" value="InterPro"/>
</dbReference>
<evidence type="ECO:0000259" key="2">
    <source>
        <dbReference type="PROSITE" id="PS50894"/>
    </source>
</evidence>
<dbReference type="PROSITE" id="PS50894">
    <property type="entry name" value="HPT"/>
    <property type="match status" value="1"/>
</dbReference>
<evidence type="ECO:0000313" key="4">
    <source>
        <dbReference type="Proteomes" id="UP000317909"/>
    </source>
</evidence>
<reference evidence="3 4" key="1">
    <citation type="submission" date="2019-02" db="EMBL/GenBank/DDBJ databases">
        <title>Deep-cultivation of Planctomycetes and their phenomic and genomic characterization uncovers novel biology.</title>
        <authorList>
            <person name="Wiegand S."/>
            <person name="Jogler M."/>
            <person name="Boedeker C."/>
            <person name="Pinto D."/>
            <person name="Vollmers J."/>
            <person name="Rivas-Marin E."/>
            <person name="Kohn T."/>
            <person name="Peeters S.H."/>
            <person name="Heuer A."/>
            <person name="Rast P."/>
            <person name="Oberbeckmann S."/>
            <person name="Bunk B."/>
            <person name="Jeske O."/>
            <person name="Meyerdierks A."/>
            <person name="Storesund J.E."/>
            <person name="Kallscheuer N."/>
            <person name="Luecker S."/>
            <person name="Lage O.M."/>
            <person name="Pohl T."/>
            <person name="Merkel B.J."/>
            <person name="Hornburger P."/>
            <person name="Mueller R.-W."/>
            <person name="Bruemmer F."/>
            <person name="Labrenz M."/>
            <person name="Spormann A.M."/>
            <person name="Op den Camp H."/>
            <person name="Overmann J."/>
            <person name="Amann R."/>
            <person name="Jetten M.S.M."/>
            <person name="Mascher T."/>
            <person name="Medema M.H."/>
            <person name="Devos D.P."/>
            <person name="Kaster A.-K."/>
            <person name="Ovreas L."/>
            <person name="Rohde M."/>
            <person name="Galperin M.Y."/>
            <person name="Jogler C."/>
        </authorList>
    </citation>
    <scope>NUCLEOTIDE SEQUENCE [LARGE SCALE GENOMIC DNA]</scope>
    <source>
        <strain evidence="3 4">I41</strain>
    </source>
</reference>
<keyword evidence="1" id="KW-0597">Phosphoprotein</keyword>
<dbReference type="InterPro" id="IPR036641">
    <property type="entry name" value="HPT_dom_sf"/>
</dbReference>
<dbReference type="AlphaFoldDB" id="A0A517TTX8"/>
<feature type="modified residue" description="Phosphohistidine" evidence="1">
    <location>
        <position position="64"/>
    </location>
</feature>